<evidence type="ECO:0000313" key="1">
    <source>
        <dbReference type="EMBL" id="EXZ43026.1"/>
    </source>
</evidence>
<organism evidence="1 2">
    <name type="scientific">Bacteroides fragilis str. 2-F-2 #4</name>
    <dbReference type="NCBI Taxonomy" id="1339280"/>
    <lineage>
        <taxon>Bacteria</taxon>
        <taxon>Pseudomonadati</taxon>
        <taxon>Bacteroidota</taxon>
        <taxon>Bacteroidia</taxon>
        <taxon>Bacteroidales</taxon>
        <taxon>Bacteroidaceae</taxon>
        <taxon>Bacteroides</taxon>
    </lineage>
</organism>
<reference evidence="1 2" key="1">
    <citation type="submission" date="2014-02" db="EMBL/GenBank/DDBJ databases">
        <authorList>
            <person name="Sears C."/>
            <person name="Carroll K."/>
            <person name="Sack B.R."/>
            <person name="Qadri F."/>
            <person name="Myers L.L."/>
            <person name="Chung G.-T."/>
            <person name="Escheverria P."/>
            <person name="Fraser C.M."/>
            <person name="Sadzewicz L."/>
            <person name="Shefchek K.A."/>
            <person name="Tallon L."/>
            <person name="Das S.P."/>
            <person name="Daugherty S."/>
            <person name="Mongodin E.F."/>
        </authorList>
    </citation>
    <scope>NUCLEOTIDE SEQUENCE [LARGE SCALE GENOMIC DNA]</scope>
    <source>
        <strain evidence="1 2">2-F-2 #4</strain>
    </source>
</reference>
<dbReference type="EMBL" id="JGDM01000082">
    <property type="protein sequence ID" value="EXZ43026.1"/>
    <property type="molecule type" value="Genomic_DNA"/>
</dbReference>
<gene>
    <name evidence="1" type="ORF">M076_3706</name>
</gene>
<evidence type="ECO:0000313" key="2">
    <source>
        <dbReference type="Proteomes" id="UP000022272"/>
    </source>
</evidence>
<dbReference type="Proteomes" id="UP000022272">
    <property type="component" value="Unassembled WGS sequence"/>
</dbReference>
<name>A0A016BR66_BACFG</name>
<proteinExistence type="predicted"/>
<protein>
    <submittedName>
        <fullName evidence="1">Uncharacterized protein</fullName>
    </submittedName>
</protein>
<sequence>MIICQFYVCTVCQSVVEQTFVIRLLYFRKLFVPLKFFF</sequence>
<dbReference type="AlphaFoldDB" id="A0A016BR66"/>
<accession>A0A016BR66</accession>
<comment type="caution">
    <text evidence="1">The sequence shown here is derived from an EMBL/GenBank/DDBJ whole genome shotgun (WGS) entry which is preliminary data.</text>
</comment>